<evidence type="ECO:0000256" key="4">
    <source>
        <dbReference type="ARBA" id="ARBA00023136"/>
    </source>
</evidence>
<evidence type="ECO:0000256" key="5">
    <source>
        <dbReference type="SAM" id="Phobius"/>
    </source>
</evidence>
<reference evidence="6 7" key="1">
    <citation type="journal article" date="2018" name="Arch. Microbiol.">
        <title>New insights into the metabolic potential of the phototrophic purple bacterium Rhodopila globiformis DSM 161(T) from its draft genome sequence and evidence for a vanadium-dependent nitrogenase.</title>
        <authorList>
            <person name="Imhoff J.F."/>
            <person name="Rahn T."/>
            <person name="Kunzel S."/>
            <person name="Neulinger S.C."/>
        </authorList>
    </citation>
    <scope>NUCLEOTIDE SEQUENCE [LARGE SCALE GENOMIC DNA]</scope>
    <source>
        <strain evidence="6 7">DSM 161</strain>
    </source>
</reference>
<feature type="transmembrane region" description="Helical" evidence="5">
    <location>
        <begin position="46"/>
        <end position="65"/>
    </location>
</feature>
<keyword evidence="2 5" id="KW-0812">Transmembrane</keyword>
<dbReference type="EMBL" id="NHRY01000075">
    <property type="protein sequence ID" value="PPQ35307.1"/>
    <property type="molecule type" value="Genomic_DNA"/>
</dbReference>
<dbReference type="Pfam" id="PF07869">
    <property type="entry name" value="DUF1656"/>
    <property type="match status" value="1"/>
</dbReference>
<keyword evidence="3 5" id="KW-1133">Transmembrane helix</keyword>
<keyword evidence="1" id="KW-1003">Cell membrane</keyword>
<sequence>MRTEIDLFGVFIPGLLGCLVVALPVNAVLRRTLARIGLYRFVWHRALFDLALFVMVSGGVVWLSARVGWL</sequence>
<evidence type="ECO:0000256" key="2">
    <source>
        <dbReference type="ARBA" id="ARBA00022692"/>
    </source>
</evidence>
<dbReference type="Proteomes" id="UP000239724">
    <property type="component" value="Unassembled WGS sequence"/>
</dbReference>
<dbReference type="RefSeq" id="WP_104518352.1">
    <property type="nucleotide sequence ID" value="NZ_NHRY01000075.1"/>
</dbReference>
<evidence type="ECO:0000313" key="7">
    <source>
        <dbReference type="Proteomes" id="UP000239724"/>
    </source>
</evidence>
<feature type="transmembrane region" description="Helical" evidence="5">
    <location>
        <begin position="6"/>
        <end position="25"/>
    </location>
</feature>
<dbReference type="OrthoDB" id="7021192at2"/>
<accession>A0A2S6NK21</accession>
<keyword evidence="4 5" id="KW-0472">Membrane</keyword>
<evidence type="ECO:0000256" key="1">
    <source>
        <dbReference type="ARBA" id="ARBA00022475"/>
    </source>
</evidence>
<proteinExistence type="predicted"/>
<organism evidence="6 7">
    <name type="scientific">Rhodopila globiformis</name>
    <name type="common">Rhodopseudomonas globiformis</name>
    <dbReference type="NCBI Taxonomy" id="1071"/>
    <lineage>
        <taxon>Bacteria</taxon>
        <taxon>Pseudomonadati</taxon>
        <taxon>Pseudomonadota</taxon>
        <taxon>Alphaproteobacteria</taxon>
        <taxon>Acetobacterales</taxon>
        <taxon>Acetobacteraceae</taxon>
        <taxon>Rhodopila</taxon>
    </lineage>
</organism>
<dbReference type="PROSITE" id="PS51257">
    <property type="entry name" value="PROKAR_LIPOPROTEIN"/>
    <property type="match status" value="1"/>
</dbReference>
<gene>
    <name evidence="6" type="ORF">CCS01_08160</name>
</gene>
<keyword evidence="7" id="KW-1185">Reference proteome</keyword>
<comment type="caution">
    <text evidence="6">The sequence shown here is derived from an EMBL/GenBank/DDBJ whole genome shotgun (WGS) entry which is preliminary data.</text>
</comment>
<name>A0A2S6NK21_RHOGL</name>
<dbReference type="AlphaFoldDB" id="A0A2S6NK21"/>
<evidence type="ECO:0000256" key="3">
    <source>
        <dbReference type="ARBA" id="ARBA00022989"/>
    </source>
</evidence>
<dbReference type="InterPro" id="IPR012451">
    <property type="entry name" value="DUF1656"/>
</dbReference>
<evidence type="ECO:0008006" key="8">
    <source>
        <dbReference type="Google" id="ProtNLM"/>
    </source>
</evidence>
<protein>
    <recommendedName>
        <fullName evidence="8">DUF1656 domain-containing protein</fullName>
    </recommendedName>
</protein>
<evidence type="ECO:0000313" key="6">
    <source>
        <dbReference type="EMBL" id="PPQ35307.1"/>
    </source>
</evidence>